<evidence type="ECO:0000256" key="1">
    <source>
        <dbReference type="SAM" id="MobiDB-lite"/>
    </source>
</evidence>
<proteinExistence type="predicted"/>
<feature type="region of interest" description="Disordered" evidence="1">
    <location>
        <begin position="108"/>
        <end position="156"/>
    </location>
</feature>
<feature type="non-terminal residue" evidence="2">
    <location>
        <position position="342"/>
    </location>
</feature>
<reference evidence="2 3" key="1">
    <citation type="submission" date="2023-08" db="EMBL/GenBank/DDBJ databases">
        <title>Black Yeasts Isolated from many extreme environments.</title>
        <authorList>
            <person name="Coleine C."/>
            <person name="Stajich J.E."/>
            <person name="Selbmann L."/>
        </authorList>
    </citation>
    <scope>NUCLEOTIDE SEQUENCE [LARGE SCALE GENOMIC DNA]</scope>
    <source>
        <strain evidence="2 3">CCFEE 536</strain>
    </source>
</reference>
<feature type="region of interest" description="Disordered" evidence="1">
    <location>
        <begin position="277"/>
        <end position="342"/>
    </location>
</feature>
<dbReference type="Proteomes" id="UP001357485">
    <property type="component" value="Unassembled WGS sequence"/>
</dbReference>
<protein>
    <recommendedName>
        <fullName evidence="4">UBA domain-containing protein</fullName>
    </recommendedName>
</protein>
<gene>
    <name evidence="2" type="ORF">LTR16_003770</name>
</gene>
<feature type="compositionally biased region" description="Low complexity" evidence="1">
    <location>
        <begin position="108"/>
        <end position="117"/>
    </location>
</feature>
<feature type="compositionally biased region" description="Acidic residues" evidence="1">
    <location>
        <begin position="62"/>
        <end position="73"/>
    </location>
</feature>
<comment type="caution">
    <text evidence="2">The sequence shown here is derived from an EMBL/GenBank/DDBJ whole genome shotgun (WGS) entry which is preliminary data.</text>
</comment>
<name>A0ABR0M6U4_9PEZI</name>
<sequence length="342" mass="38174">MPRAQAGIDYHPRRQQAYPAYPVRYYGRYQGFHDYYYPRHYGHHPRLGRGPEGPWPACGNWDEADEDDDPEDQEDEIYEQAMFDLRARGYSQKQAAEILRRQRPQIGEAGAAPAADPQYDDAPPEYAENDAPLRRAPSPPPSPPVLSQEDPRLPSRGVPWTNPVILYTADAFATHLVTMTLNNPHPPAVTLAAEIHDIAMQKQAERDPETEAADVVQQAMTTKALEHVSDGPRGGIWVIKATREDVLAALWELPKSTWMLLGGGVGAREGHVYVLHPPEKKTETPAKRDRGVWKGLRGRRARDGEAGAGRDRQREREAGNEGSPVRGEPAARNREAAMPAQQ</sequence>
<evidence type="ECO:0000313" key="3">
    <source>
        <dbReference type="Proteomes" id="UP001357485"/>
    </source>
</evidence>
<feature type="region of interest" description="Disordered" evidence="1">
    <location>
        <begin position="54"/>
        <end position="73"/>
    </location>
</feature>
<accession>A0ABR0M6U4</accession>
<dbReference type="EMBL" id="JAVRRA010000431">
    <property type="protein sequence ID" value="KAK5287563.1"/>
    <property type="molecule type" value="Genomic_DNA"/>
</dbReference>
<organism evidence="2 3">
    <name type="scientific">Cryomyces antarcticus</name>
    <dbReference type="NCBI Taxonomy" id="329879"/>
    <lineage>
        <taxon>Eukaryota</taxon>
        <taxon>Fungi</taxon>
        <taxon>Dikarya</taxon>
        <taxon>Ascomycota</taxon>
        <taxon>Pezizomycotina</taxon>
        <taxon>Dothideomycetes</taxon>
        <taxon>Dothideomycetes incertae sedis</taxon>
        <taxon>Cryomyces</taxon>
    </lineage>
</organism>
<evidence type="ECO:0008006" key="4">
    <source>
        <dbReference type="Google" id="ProtNLM"/>
    </source>
</evidence>
<feature type="compositionally biased region" description="Basic and acidic residues" evidence="1">
    <location>
        <begin position="277"/>
        <end position="292"/>
    </location>
</feature>
<feature type="compositionally biased region" description="Basic and acidic residues" evidence="1">
    <location>
        <begin position="301"/>
        <end position="319"/>
    </location>
</feature>
<evidence type="ECO:0000313" key="2">
    <source>
        <dbReference type="EMBL" id="KAK5287563.1"/>
    </source>
</evidence>
<keyword evidence="3" id="KW-1185">Reference proteome</keyword>